<comment type="function">
    <text evidence="1">May be involved in recombinational repair of damaged DNA.</text>
</comment>
<dbReference type="NCBIfam" id="TIGR00634">
    <property type="entry name" value="recN"/>
    <property type="match status" value="1"/>
</dbReference>
<evidence type="ECO:0000256" key="9">
    <source>
        <dbReference type="SAM" id="Coils"/>
    </source>
</evidence>
<sequence>MLSEIRIESLGAISTATAEFDRGFTVLTGETGTGKTMVVTGLHLLGGARADTTRVRSGAARAVVEGRFTTTELGDGIQALVDEILDSSGAERDDDGSVIAARSVSRDGPSRAYLGGRSVPAKSLSSFTTELLALHGQNDQLRLMRPDEQRVALDRFAGVDTPLKRYRRARDDWLAARRDLLDRRQRARELAQEADRLKFGLNEIDAVAPQPGEDAALVDDIRRLSELDALREAAHIARAALAGPDDPSPDVISATHGVVQAKSALEATGDTALTALAEQLSEALAVIASVSGELCTFLSGLPIDASALEAKLARQAELRTLTRKYAADIDGVLDWARESRDRLAQLDVSEEALAALEARVEELRSKVVSSAAELTRARTKAAKALAKAVTAELAGLAMADADFAVVVSPLSAKADDSAPMTLPSGDIVHAGRDGVDNVEFGFAAHRGTDLLPLNKSASGGELSRVMLALEVVLAASAEGTTMVFDEVDAGVGGRAAVQIGRRLARLARTHQVIVVTHLPQVAAYADVHLVVDSGGEIHASEVRRLDDENRVAELARMLAGLGESDSGRAHARELLDAAQKDRINVGQGPITVSTKRSMKRSSATSDVANR</sequence>
<keyword evidence="6" id="KW-0067">ATP-binding</keyword>
<dbReference type="PANTHER" id="PTHR11059:SF0">
    <property type="entry name" value="DNA REPAIR PROTEIN RECN"/>
    <property type="match status" value="1"/>
</dbReference>
<keyword evidence="9" id="KW-0175">Coiled coil</keyword>
<dbReference type="PIRSF" id="PIRSF003128">
    <property type="entry name" value="RecN"/>
    <property type="match status" value="1"/>
</dbReference>
<evidence type="ECO:0000256" key="2">
    <source>
        <dbReference type="ARBA" id="ARBA00009441"/>
    </source>
</evidence>
<feature type="domain" description="RecF/RecN/SMC N-terminal" evidence="11">
    <location>
        <begin position="2"/>
        <end position="529"/>
    </location>
</feature>
<gene>
    <name evidence="12" type="primary">recN</name>
    <name evidence="12" type="ORF">MCEL_09190</name>
</gene>
<keyword evidence="4" id="KW-0547">Nucleotide-binding</keyword>
<dbReference type="GO" id="GO:0009432">
    <property type="term" value="P:SOS response"/>
    <property type="evidence" value="ECO:0007669"/>
    <property type="project" value="TreeGrafter"/>
</dbReference>
<evidence type="ECO:0000259" key="11">
    <source>
        <dbReference type="Pfam" id="PF02463"/>
    </source>
</evidence>
<keyword evidence="5" id="KW-0227">DNA damage</keyword>
<evidence type="ECO:0000256" key="6">
    <source>
        <dbReference type="ARBA" id="ARBA00022840"/>
    </source>
</evidence>
<dbReference type="GO" id="GO:0005524">
    <property type="term" value="F:ATP binding"/>
    <property type="evidence" value="ECO:0007669"/>
    <property type="project" value="UniProtKB-KW"/>
</dbReference>
<accession>A0A7I7RDJ0</accession>
<dbReference type="KEGG" id="mcee:MCEL_09190"/>
<feature type="coiled-coil region" evidence="9">
    <location>
        <begin position="346"/>
        <end position="373"/>
    </location>
</feature>
<evidence type="ECO:0000256" key="4">
    <source>
        <dbReference type="ARBA" id="ARBA00022741"/>
    </source>
</evidence>
<dbReference type="Pfam" id="PF02463">
    <property type="entry name" value="SMC_N"/>
    <property type="match status" value="1"/>
</dbReference>
<reference evidence="12 13" key="1">
    <citation type="journal article" date="2019" name="Emerg. Microbes Infect.">
        <title>Comprehensive subspecies identification of 175 nontuberculous mycobacteria species based on 7547 genomic profiles.</title>
        <authorList>
            <person name="Matsumoto Y."/>
            <person name="Kinjo T."/>
            <person name="Motooka D."/>
            <person name="Nabeya D."/>
            <person name="Jung N."/>
            <person name="Uechi K."/>
            <person name="Horii T."/>
            <person name="Iida T."/>
            <person name="Fujita J."/>
            <person name="Nakamura S."/>
        </authorList>
    </citation>
    <scope>NUCLEOTIDE SEQUENCE [LARGE SCALE GENOMIC DNA]</scope>
    <source>
        <strain evidence="12 13">JCM 18439</strain>
    </source>
</reference>
<keyword evidence="13" id="KW-1185">Reference proteome</keyword>
<evidence type="ECO:0000256" key="8">
    <source>
        <dbReference type="ARBA" id="ARBA00033408"/>
    </source>
</evidence>
<evidence type="ECO:0000313" key="12">
    <source>
        <dbReference type="EMBL" id="BBY42624.1"/>
    </source>
</evidence>
<organism evidence="12 13">
    <name type="scientific">Mycolicibacterium celeriflavum</name>
    <name type="common">Mycobacterium celeriflavum</name>
    <dbReference type="NCBI Taxonomy" id="1249101"/>
    <lineage>
        <taxon>Bacteria</taxon>
        <taxon>Bacillati</taxon>
        <taxon>Actinomycetota</taxon>
        <taxon>Actinomycetes</taxon>
        <taxon>Mycobacteriales</taxon>
        <taxon>Mycobacteriaceae</taxon>
        <taxon>Mycolicibacterium</taxon>
    </lineage>
</organism>
<evidence type="ECO:0000256" key="1">
    <source>
        <dbReference type="ARBA" id="ARBA00003618"/>
    </source>
</evidence>
<feature type="region of interest" description="Disordered" evidence="10">
    <location>
        <begin position="586"/>
        <end position="610"/>
    </location>
</feature>
<dbReference type="GO" id="GO:0006310">
    <property type="term" value="P:DNA recombination"/>
    <property type="evidence" value="ECO:0007669"/>
    <property type="project" value="InterPro"/>
</dbReference>
<dbReference type="GO" id="GO:0043590">
    <property type="term" value="C:bacterial nucleoid"/>
    <property type="evidence" value="ECO:0007669"/>
    <property type="project" value="TreeGrafter"/>
</dbReference>
<proteinExistence type="inferred from homology"/>
<dbReference type="Proteomes" id="UP000466431">
    <property type="component" value="Chromosome"/>
</dbReference>
<comment type="similarity">
    <text evidence="2">Belongs to the RecN family.</text>
</comment>
<dbReference type="InterPro" id="IPR004604">
    <property type="entry name" value="DNA_recomb/repair_RecN"/>
</dbReference>
<evidence type="ECO:0000256" key="10">
    <source>
        <dbReference type="SAM" id="MobiDB-lite"/>
    </source>
</evidence>
<dbReference type="PANTHER" id="PTHR11059">
    <property type="entry name" value="DNA REPAIR PROTEIN RECN"/>
    <property type="match status" value="1"/>
</dbReference>
<dbReference type="FunFam" id="3.40.50.300:FF:000319">
    <property type="entry name" value="DNA repair protein RecN"/>
    <property type="match status" value="1"/>
</dbReference>
<dbReference type="CDD" id="cd03241">
    <property type="entry name" value="ABC_RecN"/>
    <property type="match status" value="1"/>
</dbReference>
<dbReference type="GO" id="GO:0006281">
    <property type="term" value="P:DNA repair"/>
    <property type="evidence" value="ECO:0007669"/>
    <property type="project" value="UniProtKB-KW"/>
</dbReference>
<evidence type="ECO:0000256" key="3">
    <source>
        <dbReference type="ARBA" id="ARBA00021315"/>
    </source>
</evidence>
<protein>
    <recommendedName>
        <fullName evidence="3">DNA repair protein RecN</fullName>
    </recommendedName>
    <alternativeName>
        <fullName evidence="8">Recombination protein N</fullName>
    </alternativeName>
</protein>
<dbReference type="OrthoDB" id="9806954at2"/>
<feature type="compositionally biased region" description="Polar residues" evidence="10">
    <location>
        <begin position="590"/>
        <end position="610"/>
    </location>
</feature>
<dbReference type="SUPFAM" id="SSF52540">
    <property type="entry name" value="P-loop containing nucleoside triphosphate hydrolases"/>
    <property type="match status" value="2"/>
</dbReference>
<dbReference type="EMBL" id="AP022591">
    <property type="protein sequence ID" value="BBY42624.1"/>
    <property type="molecule type" value="Genomic_DNA"/>
</dbReference>
<name>A0A7I7RDJ0_MYCCF</name>
<dbReference type="FunFam" id="3.40.50.300:FF:000356">
    <property type="entry name" value="DNA repair protein RecN"/>
    <property type="match status" value="1"/>
</dbReference>
<evidence type="ECO:0000256" key="5">
    <source>
        <dbReference type="ARBA" id="ARBA00022763"/>
    </source>
</evidence>
<dbReference type="AlphaFoldDB" id="A0A7I7RDJ0"/>
<dbReference type="Gene3D" id="3.40.50.300">
    <property type="entry name" value="P-loop containing nucleotide triphosphate hydrolases"/>
    <property type="match status" value="2"/>
</dbReference>
<dbReference type="RefSeq" id="WP_083004322.1">
    <property type="nucleotide sequence ID" value="NZ_AP022591.1"/>
</dbReference>
<dbReference type="InterPro" id="IPR003395">
    <property type="entry name" value="RecF/RecN/SMC_N"/>
</dbReference>
<dbReference type="InterPro" id="IPR027417">
    <property type="entry name" value="P-loop_NTPase"/>
</dbReference>
<evidence type="ECO:0000256" key="7">
    <source>
        <dbReference type="ARBA" id="ARBA00023204"/>
    </source>
</evidence>
<keyword evidence="7" id="KW-0234">DNA repair</keyword>
<evidence type="ECO:0000313" key="13">
    <source>
        <dbReference type="Proteomes" id="UP000466431"/>
    </source>
</evidence>